<dbReference type="PANTHER" id="PTHR11410">
    <property type="entry name" value="ATP SYNTHASE SUBUNIT A"/>
    <property type="match status" value="1"/>
</dbReference>
<evidence type="ECO:0000313" key="15">
    <source>
        <dbReference type="EMBL" id="AIW82470.1"/>
    </source>
</evidence>
<gene>
    <name evidence="15" type="primary">ATP6</name>
</gene>
<dbReference type="GO" id="GO:0046933">
    <property type="term" value="F:proton-transporting ATP synthase activity, rotational mechanism"/>
    <property type="evidence" value="ECO:0007669"/>
    <property type="project" value="TreeGrafter"/>
</dbReference>
<evidence type="ECO:0000256" key="2">
    <source>
        <dbReference type="ARBA" id="ARBA00004141"/>
    </source>
</evidence>
<comment type="subcellular location">
    <subcellularLocation>
        <location evidence="2">Membrane</location>
        <topology evidence="2">Multi-pass membrane protein</topology>
    </subcellularLocation>
    <subcellularLocation>
        <location evidence="13">Mitochondrion inner membrane</location>
        <topology evidence="13">Multi-pass membrane protein</topology>
    </subcellularLocation>
</comment>
<evidence type="ECO:0000256" key="13">
    <source>
        <dbReference type="RuleBase" id="RU004450"/>
    </source>
</evidence>
<dbReference type="NCBIfam" id="TIGR01131">
    <property type="entry name" value="ATP_synt_6_or_A"/>
    <property type="match status" value="1"/>
</dbReference>
<keyword evidence="7 14" id="KW-0812">Transmembrane</keyword>
<dbReference type="SUPFAM" id="SSF81336">
    <property type="entry name" value="F1F0 ATP synthase subunit A"/>
    <property type="match status" value="1"/>
</dbReference>
<dbReference type="GO" id="GO:0005743">
    <property type="term" value="C:mitochondrial inner membrane"/>
    <property type="evidence" value="ECO:0007669"/>
    <property type="project" value="UniProtKB-SubCell"/>
</dbReference>
<evidence type="ECO:0000256" key="12">
    <source>
        <dbReference type="ARBA" id="ARBA00023310"/>
    </source>
</evidence>
<dbReference type="PANTHER" id="PTHR11410:SF0">
    <property type="entry name" value="ATP SYNTHASE SUBUNIT A"/>
    <property type="match status" value="1"/>
</dbReference>
<keyword evidence="10" id="KW-0406">Ion transport</keyword>
<dbReference type="RefSeq" id="YP_009131551.1">
    <property type="nucleotide sequence ID" value="NC_026865.1"/>
</dbReference>
<keyword evidence="8" id="KW-0375">Hydrogen ion transport</keyword>
<sequence length="222" mass="26234">MKNLFSIFDPSTSLYFSFNWMSLLFNLILLPMFFWLIPSRLNYFWLLIFYYLNKEFKILLNKTNFFNSMILISLFMYILLNNFFSLFPYIFATSSHMTFTLTLSLLFWLTFMIMSWFKNLNHMFTHLTPQGTPMILVPLMILIETTSNLIRPGTLAVRLSANIIAGHLIITLISNNAPKLNFNLMILLIFVQYFLFLLEIMVSIIQAYVFMILTTIYSSETN</sequence>
<keyword evidence="9 14" id="KW-1133">Transmembrane helix</keyword>
<organism evidence="15">
    <name type="scientific">Pelecinus polyturator</name>
    <dbReference type="NCBI Taxonomy" id="44352"/>
    <lineage>
        <taxon>Eukaryota</taxon>
        <taxon>Metazoa</taxon>
        <taxon>Ecdysozoa</taxon>
        <taxon>Arthropoda</taxon>
        <taxon>Hexapoda</taxon>
        <taxon>Insecta</taxon>
        <taxon>Pterygota</taxon>
        <taxon>Neoptera</taxon>
        <taxon>Endopterygota</taxon>
        <taxon>Hymenoptera</taxon>
        <taxon>Apocrita</taxon>
        <taxon>Proctotrupomorpha</taxon>
        <taxon>Proctotrupoidea</taxon>
        <taxon>Pelecinidae</taxon>
        <taxon>Pelecinus</taxon>
    </lineage>
</organism>
<evidence type="ECO:0000256" key="14">
    <source>
        <dbReference type="SAM" id="Phobius"/>
    </source>
</evidence>
<keyword evidence="6" id="KW-0138">CF(0)</keyword>
<reference evidence="15" key="1">
    <citation type="journal article" date="2015" name="Mol. Phylogenet. Evol.">
        <title>Higher-level phylogeny of the Hymenoptera inferred from mitochondrial genomes.</title>
        <authorList>
            <person name="Mao M."/>
            <person name="Gibson T."/>
            <person name="Dowton M."/>
        </authorList>
    </citation>
    <scope>NUCLEOTIDE SEQUENCE</scope>
</reference>
<name>A0A0E3ELL7_9HYME</name>
<feature type="transmembrane region" description="Helical" evidence="14">
    <location>
        <begin position="97"/>
        <end position="117"/>
    </location>
</feature>
<accession>A0A0E3ELL7</accession>
<dbReference type="CTD" id="4508"/>
<evidence type="ECO:0000256" key="9">
    <source>
        <dbReference type="ARBA" id="ARBA00022989"/>
    </source>
</evidence>
<evidence type="ECO:0000256" key="4">
    <source>
        <dbReference type="ARBA" id="ARBA00011648"/>
    </source>
</evidence>
<feature type="transmembrane region" description="Helical" evidence="14">
    <location>
        <begin position="20"/>
        <end position="53"/>
    </location>
</feature>
<evidence type="ECO:0000256" key="5">
    <source>
        <dbReference type="ARBA" id="ARBA00022448"/>
    </source>
</evidence>
<dbReference type="GeneID" id="24146039"/>
<evidence type="ECO:0000256" key="6">
    <source>
        <dbReference type="ARBA" id="ARBA00022547"/>
    </source>
</evidence>
<comment type="similarity">
    <text evidence="3">Belongs to the ATPase A chain family.</text>
</comment>
<keyword evidence="15" id="KW-0496">Mitochondrion</keyword>
<feature type="transmembrane region" description="Helical" evidence="14">
    <location>
        <begin position="155"/>
        <end position="173"/>
    </location>
</feature>
<dbReference type="PRINTS" id="PR00123">
    <property type="entry name" value="ATPASEA"/>
</dbReference>
<keyword evidence="5" id="KW-0813">Transport</keyword>
<dbReference type="GO" id="GO:0045259">
    <property type="term" value="C:proton-transporting ATP synthase complex"/>
    <property type="evidence" value="ECO:0007669"/>
    <property type="project" value="UniProtKB-KW"/>
</dbReference>
<dbReference type="Gene3D" id="1.20.120.220">
    <property type="entry name" value="ATP synthase, F0 complex, subunit A"/>
    <property type="match status" value="1"/>
</dbReference>
<feature type="transmembrane region" description="Helical" evidence="14">
    <location>
        <begin position="65"/>
        <end position="91"/>
    </location>
</feature>
<evidence type="ECO:0000256" key="7">
    <source>
        <dbReference type="ARBA" id="ARBA00022692"/>
    </source>
</evidence>
<dbReference type="CDD" id="cd00310">
    <property type="entry name" value="ATP-synt_Fo_a_6"/>
    <property type="match status" value="1"/>
</dbReference>
<protein>
    <recommendedName>
        <fullName evidence="13">ATP synthase subunit a</fullName>
    </recommendedName>
</protein>
<dbReference type="InterPro" id="IPR035908">
    <property type="entry name" value="F0_ATP_A_sf"/>
</dbReference>
<dbReference type="AlphaFoldDB" id="A0A0E3ELL7"/>
<evidence type="ECO:0000256" key="3">
    <source>
        <dbReference type="ARBA" id="ARBA00006810"/>
    </source>
</evidence>
<dbReference type="Pfam" id="PF00119">
    <property type="entry name" value="ATP-synt_A"/>
    <property type="match status" value="1"/>
</dbReference>
<dbReference type="EMBL" id="KM104167">
    <property type="protein sequence ID" value="AIW82470.1"/>
    <property type="molecule type" value="Genomic_DNA"/>
</dbReference>
<dbReference type="PROSITE" id="PS00449">
    <property type="entry name" value="ATPASE_A"/>
    <property type="match status" value="1"/>
</dbReference>
<keyword evidence="12" id="KW-0066">ATP synthesis</keyword>
<comment type="subunit">
    <text evidence="4">F-type ATPases have 2 components, CF(1) - the catalytic core - and CF(0) - the membrane proton channel. CF(1) has five subunits: alpha(3), beta(3), gamma(1), delta(1), epsilon(1). CF(0) has three main subunits: a, b and c.</text>
</comment>
<geneLocation type="mitochondrion" evidence="15"/>
<dbReference type="InterPro" id="IPR000568">
    <property type="entry name" value="ATP_synth_F0_asu"/>
</dbReference>
<evidence type="ECO:0000256" key="8">
    <source>
        <dbReference type="ARBA" id="ARBA00022781"/>
    </source>
</evidence>
<keyword evidence="11 14" id="KW-0472">Membrane</keyword>
<proteinExistence type="inferred from homology"/>
<evidence type="ECO:0000256" key="1">
    <source>
        <dbReference type="ARBA" id="ARBA00002070"/>
    </source>
</evidence>
<evidence type="ECO:0000256" key="10">
    <source>
        <dbReference type="ARBA" id="ARBA00023065"/>
    </source>
</evidence>
<feature type="transmembrane region" description="Helical" evidence="14">
    <location>
        <begin position="185"/>
        <end position="213"/>
    </location>
</feature>
<dbReference type="InterPro" id="IPR045083">
    <property type="entry name" value="ATP_synth_F0_asu_bact/mt"/>
</dbReference>
<evidence type="ECO:0000256" key="11">
    <source>
        <dbReference type="ARBA" id="ARBA00023136"/>
    </source>
</evidence>
<comment type="function">
    <text evidence="1">Mitochondrial membrane ATP synthase (F(1)F(0) ATP synthase or Complex V) produces ATP from ADP in the presence of a proton gradient across the membrane which is generated by electron transport complexes of the respiratory chain. F-type ATPases consist of two structural domains, F(1) - containing the extramembraneous catalytic core and F(0) - containing the membrane proton channel, linked together by a central stalk and a peripheral stalk. During catalysis, ATP synthesis in the catalytic domain of F(1) is coupled via a rotary mechanism of the central stalk subunits to proton translocation. Key component of the proton channel; it may play a direct role in the translocation of protons across the membrane.</text>
</comment>
<dbReference type="InterPro" id="IPR023011">
    <property type="entry name" value="ATP_synth_F0_asu_AS"/>
</dbReference>